<evidence type="ECO:0000256" key="3">
    <source>
        <dbReference type="ARBA" id="ARBA00023014"/>
    </source>
</evidence>
<keyword evidence="1" id="KW-0479">Metal-binding</keyword>
<feature type="domain" description="4Fe-4S ferredoxin-type" evidence="4">
    <location>
        <begin position="75"/>
        <end position="104"/>
    </location>
</feature>
<dbReference type="Gene3D" id="3.30.70.20">
    <property type="match status" value="2"/>
</dbReference>
<dbReference type="EMBL" id="AP025028">
    <property type="protein sequence ID" value="BDA79649.1"/>
    <property type="molecule type" value="Genomic_DNA"/>
</dbReference>
<keyword evidence="6" id="KW-1185">Reference proteome</keyword>
<sequence length="225" mass="25425">MKRKDLFKEGFKSVFQFAFEKTDDLSQAIKEVWEDEKKAADPPKEKKFPKKRVPKEKIVKRKKTKLFRTLSLPPGASSQFFSLCTGCNECIFSCPYTVLFPVTSQETRKNFPFFDPNAKACHLCEDWPCIQACPEKALETYDVLQTKPKFGKAKGLHEHCINHKTGEKTCDACFTACPIEKTVQFKGNLPVFASSSCTGCGLCVESCPSFPKAIRVETLKNINID</sequence>
<protein>
    <submittedName>
        <fullName evidence="5">Fe-S-cluster-containing hydrogenase</fullName>
    </submittedName>
</protein>
<feature type="domain" description="4Fe-4S ferredoxin-type" evidence="4">
    <location>
        <begin position="188"/>
        <end position="219"/>
    </location>
</feature>
<dbReference type="RefSeq" id="WP_109020267.1">
    <property type="nucleotide sequence ID" value="NZ_AP025028.1"/>
</dbReference>
<accession>A0ABM7ULE3</accession>
<dbReference type="SUPFAM" id="SSF54862">
    <property type="entry name" value="4Fe-4S ferredoxins"/>
    <property type="match status" value="1"/>
</dbReference>
<proteinExistence type="predicted"/>
<organism evidence="5 6">
    <name type="scientific">Leptospira kobayashii</name>
    <dbReference type="NCBI Taxonomy" id="1917830"/>
    <lineage>
        <taxon>Bacteria</taxon>
        <taxon>Pseudomonadati</taxon>
        <taxon>Spirochaetota</taxon>
        <taxon>Spirochaetia</taxon>
        <taxon>Leptospirales</taxon>
        <taxon>Leptospiraceae</taxon>
        <taxon>Leptospira</taxon>
    </lineage>
</organism>
<reference evidence="5 6" key="1">
    <citation type="submission" date="2021-08" db="EMBL/GenBank/DDBJ databases">
        <title>Complete genome sequence of Leptospira kobayashii strain E30.</title>
        <authorList>
            <person name="Nakao R."/>
            <person name="Nakamura S."/>
            <person name="Masuzawa T."/>
            <person name="Koizumi N."/>
        </authorList>
    </citation>
    <scope>NUCLEOTIDE SEQUENCE [LARGE SCALE GENOMIC DNA]</scope>
    <source>
        <strain evidence="5 6">E30</strain>
    </source>
</reference>
<dbReference type="PROSITE" id="PS00198">
    <property type="entry name" value="4FE4S_FER_1"/>
    <property type="match status" value="1"/>
</dbReference>
<gene>
    <name evidence="5" type="primary">hycB</name>
    <name evidence="5" type="ORF">LPTSP3_g25790</name>
</gene>
<dbReference type="InterPro" id="IPR017900">
    <property type="entry name" value="4Fe4S_Fe_S_CS"/>
</dbReference>
<keyword evidence="2" id="KW-0408">Iron</keyword>
<name>A0ABM7ULE3_9LEPT</name>
<feature type="domain" description="4Fe-4S ferredoxin-type" evidence="4">
    <location>
        <begin position="110"/>
        <end position="143"/>
    </location>
</feature>
<dbReference type="Pfam" id="PF13187">
    <property type="entry name" value="Fer4_9"/>
    <property type="match status" value="1"/>
</dbReference>
<dbReference type="Pfam" id="PF13237">
    <property type="entry name" value="Fer4_10"/>
    <property type="match status" value="1"/>
</dbReference>
<evidence type="ECO:0000259" key="4">
    <source>
        <dbReference type="PROSITE" id="PS51379"/>
    </source>
</evidence>
<evidence type="ECO:0000256" key="1">
    <source>
        <dbReference type="ARBA" id="ARBA00022723"/>
    </source>
</evidence>
<dbReference type="PROSITE" id="PS51379">
    <property type="entry name" value="4FE4S_FER_2"/>
    <property type="match status" value="3"/>
</dbReference>
<evidence type="ECO:0000256" key="2">
    <source>
        <dbReference type="ARBA" id="ARBA00023004"/>
    </source>
</evidence>
<dbReference type="Proteomes" id="UP000245263">
    <property type="component" value="Chromosome 1"/>
</dbReference>
<evidence type="ECO:0000313" key="6">
    <source>
        <dbReference type="Proteomes" id="UP000245263"/>
    </source>
</evidence>
<keyword evidence="3" id="KW-0411">Iron-sulfur</keyword>
<dbReference type="InterPro" id="IPR017896">
    <property type="entry name" value="4Fe4S_Fe-S-bd"/>
</dbReference>
<evidence type="ECO:0000313" key="5">
    <source>
        <dbReference type="EMBL" id="BDA79649.1"/>
    </source>
</evidence>